<sequence length="69" mass="7197">MSEAGDGSPLSGAAASDDDGDTVVGVSYGMDAADMALGSEQRSVKLRSLVIMFTVHHSLGIFIVRRGKR</sequence>
<protein>
    <submittedName>
        <fullName evidence="2">Uncharacterized protein</fullName>
    </submittedName>
</protein>
<feature type="compositionally biased region" description="Low complexity" evidence="1">
    <location>
        <begin position="1"/>
        <end position="15"/>
    </location>
</feature>
<gene>
    <name evidence="2" type="ORF">EYF80_023030</name>
</gene>
<name>A0A4Z2HLR2_9TELE</name>
<dbReference type="EMBL" id="SRLO01000214">
    <property type="protein sequence ID" value="TNN66788.1"/>
    <property type="molecule type" value="Genomic_DNA"/>
</dbReference>
<dbReference type="AlphaFoldDB" id="A0A4Z2HLR2"/>
<comment type="caution">
    <text evidence="2">The sequence shown here is derived from an EMBL/GenBank/DDBJ whole genome shotgun (WGS) entry which is preliminary data.</text>
</comment>
<dbReference type="Proteomes" id="UP000314294">
    <property type="component" value="Unassembled WGS sequence"/>
</dbReference>
<proteinExistence type="predicted"/>
<evidence type="ECO:0000256" key="1">
    <source>
        <dbReference type="SAM" id="MobiDB-lite"/>
    </source>
</evidence>
<organism evidence="2 3">
    <name type="scientific">Liparis tanakae</name>
    <name type="common">Tanaka's snailfish</name>
    <dbReference type="NCBI Taxonomy" id="230148"/>
    <lineage>
        <taxon>Eukaryota</taxon>
        <taxon>Metazoa</taxon>
        <taxon>Chordata</taxon>
        <taxon>Craniata</taxon>
        <taxon>Vertebrata</taxon>
        <taxon>Euteleostomi</taxon>
        <taxon>Actinopterygii</taxon>
        <taxon>Neopterygii</taxon>
        <taxon>Teleostei</taxon>
        <taxon>Neoteleostei</taxon>
        <taxon>Acanthomorphata</taxon>
        <taxon>Eupercaria</taxon>
        <taxon>Perciformes</taxon>
        <taxon>Cottioidei</taxon>
        <taxon>Cottales</taxon>
        <taxon>Liparidae</taxon>
        <taxon>Liparis</taxon>
    </lineage>
</organism>
<reference evidence="2 3" key="1">
    <citation type="submission" date="2019-03" db="EMBL/GenBank/DDBJ databases">
        <title>First draft genome of Liparis tanakae, snailfish: a comprehensive survey of snailfish specific genes.</title>
        <authorList>
            <person name="Kim W."/>
            <person name="Song I."/>
            <person name="Jeong J.-H."/>
            <person name="Kim D."/>
            <person name="Kim S."/>
            <person name="Ryu S."/>
            <person name="Song J.Y."/>
            <person name="Lee S.K."/>
        </authorList>
    </citation>
    <scope>NUCLEOTIDE SEQUENCE [LARGE SCALE GENOMIC DNA]</scope>
    <source>
        <tissue evidence="2">Muscle</tissue>
    </source>
</reference>
<accession>A0A4Z2HLR2</accession>
<evidence type="ECO:0000313" key="2">
    <source>
        <dbReference type="EMBL" id="TNN66788.1"/>
    </source>
</evidence>
<evidence type="ECO:0000313" key="3">
    <source>
        <dbReference type="Proteomes" id="UP000314294"/>
    </source>
</evidence>
<feature type="region of interest" description="Disordered" evidence="1">
    <location>
        <begin position="1"/>
        <end position="20"/>
    </location>
</feature>
<keyword evidence="3" id="KW-1185">Reference proteome</keyword>